<dbReference type="GO" id="GO:0000287">
    <property type="term" value="F:magnesium ion binding"/>
    <property type="evidence" value="ECO:0007669"/>
    <property type="project" value="UniProtKB-UniRule"/>
</dbReference>
<sequence>MRVNEIFYSLQGEGYFTGTPAVFVRFSGCNLSCSFCDTEHTTFTEMSEEDIVREVCAYPAAHVVITGGEPTMQLTASLVDRLHAVGKYVQIETNGTYPLPEGCRVDWITCSPKYRPVVLMHIDELKVVFQTPEQDMSQYDGMEAQVYSLQPCDVNDDRRNAVILKDAVEYCLSHPKWRLSLQTHKIINVR</sequence>
<dbReference type="OrthoDB" id="9792276at2"/>
<dbReference type="Proteomes" id="UP000036951">
    <property type="component" value="Unassembled WGS sequence"/>
</dbReference>
<dbReference type="CDD" id="cd01335">
    <property type="entry name" value="Radical_SAM"/>
    <property type="match status" value="1"/>
</dbReference>
<reference evidence="10 11" key="1">
    <citation type="submission" date="2015-06" db="EMBL/GenBank/DDBJ databases">
        <title>Prevotella sp. 109, sp. nov., a novel member of the family Prevotellaceae isolated from human faeces.</title>
        <authorList>
            <person name="Shkoporov A.N."/>
            <person name="Chaplin A.V."/>
            <person name="Kafarskaia L.I."/>
            <person name="Efimov B.A."/>
        </authorList>
    </citation>
    <scope>NUCLEOTIDE SEQUENCE [LARGE SCALE GENOMIC DNA]</scope>
    <source>
        <strain evidence="10 11">109</strain>
    </source>
</reference>
<keyword evidence="4 8" id="KW-0460">Magnesium</keyword>
<comment type="cofactor">
    <cofactor evidence="8">
        <name>Mg(2+)</name>
        <dbReference type="ChEBI" id="CHEBI:18420"/>
    </cofactor>
</comment>
<evidence type="ECO:0000313" key="11">
    <source>
        <dbReference type="Proteomes" id="UP000036951"/>
    </source>
</evidence>
<dbReference type="GO" id="GO:0051539">
    <property type="term" value="F:4 iron, 4 sulfur cluster binding"/>
    <property type="evidence" value="ECO:0007669"/>
    <property type="project" value="UniProtKB-UniRule"/>
</dbReference>
<dbReference type="PROSITE" id="PS51918">
    <property type="entry name" value="RADICAL_SAM"/>
    <property type="match status" value="1"/>
</dbReference>
<feature type="binding site" evidence="8">
    <location>
        <begin position="111"/>
        <end position="113"/>
    </location>
    <ligand>
        <name>S-adenosyl-L-methionine</name>
        <dbReference type="ChEBI" id="CHEBI:59789"/>
    </ligand>
</feature>
<feature type="binding site" evidence="8">
    <location>
        <begin position="10"/>
        <end position="12"/>
    </location>
    <ligand>
        <name>substrate</name>
    </ligand>
</feature>
<comment type="caution">
    <text evidence="10">The sequence shown here is derived from an EMBL/GenBank/DDBJ whole genome shotgun (WGS) entry which is preliminary data.</text>
</comment>
<keyword evidence="1 8" id="KW-0004">4Fe-4S</keyword>
<dbReference type="PIRSF" id="PIRSF000370">
    <property type="entry name" value="QueE"/>
    <property type="match status" value="1"/>
</dbReference>
<evidence type="ECO:0000256" key="2">
    <source>
        <dbReference type="ARBA" id="ARBA00022691"/>
    </source>
</evidence>
<feature type="binding site" evidence="8">
    <location>
        <position position="25"/>
    </location>
    <ligand>
        <name>substrate</name>
    </ligand>
</feature>
<dbReference type="UniPathway" id="UPA00391"/>
<feature type="binding site" evidence="8">
    <location>
        <begin position="150"/>
        <end position="153"/>
    </location>
    <ligand>
        <name>S-adenosyl-L-methionine</name>
        <dbReference type="ChEBI" id="CHEBI:59789"/>
    </ligand>
</feature>
<feature type="binding site" evidence="8">
    <location>
        <position position="68"/>
    </location>
    <ligand>
        <name>S-adenosyl-L-methionine</name>
        <dbReference type="ChEBI" id="CHEBI:59789"/>
    </ligand>
</feature>
<comment type="function">
    <text evidence="8">Catalyzes the complex heterocyclic radical-mediated conversion of 6-carboxy-5,6,7,8-tetrahydropterin (CPH4) to 7-carboxy-7-deazaguanine (CDG), a step common to the biosynthetic pathways of all 7-deazapurine-containing compounds.</text>
</comment>
<dbReference type="RefSeq" id="WP_053398262.1">
    <property type="nucleotide sequence ID" value="NZ_LFQU01000011.1"/>
</dbReference>
<evidence type="ECO:0000256" key="8">
    <source>
        <dbReference type="HAMAP-Rule" id="MF_00917"/>
    </source>
</evidence>
<feature type="binding site" evidence="8">
    <location>
        <position position="66"/>
    </location>
    <ligand>
        <name>substrate</name>
    </ligand>
</feature>
<keyword evidence="11" id="KW-1185">Reference proteome</keyword>
<organism evidence="10 11">
    <name type="scientific">Xylanibacter rarus</name>
    <dbReference type="NCBI Taxonomy" id="1676614"/>
    <lineage>
        <taxon>Bacteria</taxon>
        <taxon>Pseudomonadati</taxon>
        <taxon>Bacteroidota</taxon>
        <taxon>Bacteroidia</taxon>
        <taxon>Bacteroidales</taxon>
        <taxon>Prevotellaceae</taxon>
        <taxon>Xylanibacter</taxon>
    </lineage>
</organism>
<dbReference type="Pfam" id="PF04055">
    <property type="entry name" value="Radical_SAM"/>
    <property type="match status" value="1"/>
</dbReference>
<dbReference type="Gene3D" id="3.20.20.70">
    <property type="entry name" value="Aldolase class I"/>
    <property type="match status" value="1"/>
</dbReference>
<dbReference type="GO" id="GO:0016840">
    <property type="term" value="F:carbon-nitrogen lyase activity"/>
    <property type="evidence" value="ECO:0007669"/>
    <property type="project" value="UniProtKB-UniRule"/>
</dbReference>
<evidence type="ECO:0000256" key="1">
    <source>
        <dbReference type="ARBA" id="ARBA00022485"/>
    </source>
</evidence>
<dbReference type="InterPro" id="IPR013785">
    <property type="entry name" value="Aldolase_TIM"/>
</dbReference>
<dbReference type="SUPFAM" id="SSF102114">
    <property type="entry name" value="Radical SAM enzymes"/>
    <property type="match status" value="1"/>
</dbReference>
<comment type="subunit">
    <text evidence="8">Homodimer.</text>
</comment>
<keyword evidence="3 8" id="KW-0479">Metal-binding</keyword>
<feature type="binding site" evidence="8">
    <location>
        <position position="38"/>
    </location>
    <ligand>
        <name>Mg(2+)</name>
        <dbReference type="ChEBI" id="CHEBI:18420"/>
    </ligand>
</feature>
<gene>
    <name evidence="8" type="primary">queE</name>
    <name evidence="10" type="ORF">ACU52_06925</name>
</gene>
<comment type="cofactor">
    <cofactor evidence="8">
        <name>[4Fe-4S] cluster</name>
        <dbReference type="ChEBI" id="CHEBI:49883"/>
    </cofactor>
    <text evidence="8">Binds 1 [4Fe-4S] cluster. The cluster is coordinated with 3 cysteines and an exchangeable S-adenosyl-L-methionine.</text>
</comment>
<dbReference type="InterPro" id="IPR024924">
    <property type="entry name" value="7-CO-7-deazaguanine_synth-like"/>
</dbReference>
<dbReference type="HAMAP" id="MF_00917">
    <property type="entry name" value="QueE"/>
    <property type="match status" value="1"/>
</dbReference>
<dbReference type="PANTHER" id="PTHR42836:SF1">
    <property type="entry name" value="7-CARBOXY-7-DEAZAGUANINE SYNTHASE"/>
    <property type="match status" value="1"/>
</dbReference>
<comment type="cofactor">
    <cofactor evidence="8">
        <name>S-adenosyl-L-methionine</name>
        <dbReference type="ChEBI" id="CHEBI:59789"/>
    </cofactor>
    <text evidence="8">Binds 1 S-adenosyl-L-methionine per subunit.</text>
</comment>
<feature type="domain" description="Radical SAM core" evidence="9">
    <location>
        <begin position="16"/>
        <end position="190"/>
    </location>
</feature>
<dbReference type="InterPro" id="IPR007197">
    <property type="entry name" value="rSAM"/>
</dbReference>
<evidence type="ECO:0000256" key="6">
    <source>
        <dbReference type="ARBA" id="ARBA00023014"/>
    </source>
</evidence>
<evidence type="ECO:0000256" key="4">
    <source>
        <dbReference type="ARBA" id="ARBA00022842"/>
    </source>
</evidence>
<feature type="binding site" evidence="8">
    <location>
        <begin position="35"/>
        <end position="37"/>
    </location>
    <ligand>
        <name>S-adenosyl-L-methionine</name>
        <dbReference type="ChEBI" id="CHEBI:59789"/>
    </ligand>
</feature>
<keyword evidence="7 8" id="KW-0456">Lyase</keyword>
<comment type="catalytic activity">
    <reaction evidence="8">
        <text>6-carboxy-5,6,7,8-tetrahydropterin + H(+) = 7-carboxy-7-carbaguanine + NH4(+)</text>
        <dbReference type="Rhea" id="RHEA:27974"/>
        <dbReference type="ChEBI" id="CHEBI:15378"/>
        <dbReference type="ChEBI" id="CHEBI:28938"/>
        <dbReference type="ChEBI" id="CHEBI:61032"/>
        <dbReference type="ChEBI" id="CHEBI:61036"/>
        <dbReference type="EC" id="4.3.99.3"/>
    </reaction>
</comment>
<feature type="binding site" evidence="8">
    <location>
        <position position="36"/>
    </location>
    <ligand>
        <name>[4Fe-4S] cluster</name>
        <dbReference type="ChEBI" id="CHEBI:49883"/>
        <note>4Fe-4S-S-AdoMet</note>
    </ligand>
</feature>
<evidence type="ECO:0000256" key="7">
    <source>
        <dbReference type="ARBA" id="ARBA00023239"/>
    </source>
</evidence>
<dbReference type="GO" id="GO:1904047">
    <property type="term" value="F:S-adenosyl-L-methionine binding"/>
    <property type="evidence" value="ECO:0007669"/>
    <property type="project" value="UniProtKB-UniRule"/>
</dbReference>
<dbReference type="PANTHER" id="PTHR42836">
    <property type="entry name" value="7-CARBOXY-7-DEAZAGUANINE SYNTHASE"/>
    <property type="match status" value="1"/>
</dbReference>
<dbReference type="EMBL" id="LFQU01000011">
    <property type="protein sequence ID" value="KOO68569.1"/>
    <property type="molecule type" value="Genomic_DNA"/>
</dbReference>
<keyword evidence="8" id="KW-0671">Queuosine biosynthesis</keyword>
<evidence type="ECO:0000256" key="5">
    <source>
        <dbReference type="ARBA" id="ARBA00023004"/>
    </source>
</evidence>
<name>A0A8E1UR27_9BACT</name>
<comment type="pathway">
    <text evidence="8">Purine metabolism; 7-cyano-7-deazaguanine biosynthesis.</text>
</comment>
<feature type="binding site" evidence="8">
    <location>
        <position position="33"/>
    </location>
    <ligand>
        <name>[4Fe-4S] cluster</name>
        <dbReference type="ChEBI" id="CHEBI:49883"/>
        <note>4Fe-4S-S-AdoMet</note>
    </ligand>
</feature>
<accession>A0A8E1UR27</accession>
<dbReference type="AlphaFoldDB" id="A0A8E1UR27"/>
<comment type="caution">
    <text evidence="8">Lacks conserved residue(s) required for the propagation of feature annotation.</text>
</comment>
<comment type="similarity">
    <text evidence="8">Belongs to the radical SAM superfamily. 7-carboxy-7-deazaguanine synthase family.</text>
</comment>
<keyword evidence="6 8" id="KW-0411">Iron-sulfur</keyword>
<dbReference type="SFLD" id="SFLDS00029">
    <property type="entry name" value="Radical_SAM"/>
    <property type="match status" value="1"/>
</dbReference>
<keyword evidence="5 8" id="KW-0408">Iron</keyword>
<evidence type="ECO:0000313" key="10">
    <source>
        <dbReference type="EMBL" id="KOO68569.1"/>
    </source>
</evidence>
<evidence type="ECO:0000259" key="9">
    <source>
        <dbReference type="PROSITE" id="PS51918"/>
    </source>
</evidence>
<feature type="binding site" evidence="8">
    <location>
        <position position="29"/>
    </location>
    <ligand>
        <name>[4Fe-4S] cluster</name>
        <dbReference type="ChEBI" id="CHEBI:49883"/>
        <note>4Fe-4S-S-AdoMet</note>
    </ligand>
</feature>
<evidence type="ECO:0000256" key="3">
    <source>
        <dbReference type="ARBA" id="ARBA00022723"/>
    </source>
</evidence>
<proteinExistence type="inferred from homology"/>
<dbReference type="EC" id="4.3.99.3" evidence="8"/>
<dbReference type="InterPro" id="IPR058240">
    <property type="entry name" value="rSAM_sf"/>
</dbReference>
<dbReference type="GO" id="GO:0008616">
    <property type="term" value="P:tRNA queuosine(34) biosynthetic process"/>
    <property type="evidence" value="ECO:0007669"/>
    <property type="project" value="UniProtKB-UniRule"/>
</dbReference>
<keyword evidence="2 8" id="KW-0949">S-adenosyl-L-methionine</keyword>
<protein>
    <recommendedName>
        <fullName evidence="8">7-carboxy-7-deazaguanine synthase</fullName>
        <shortName evidence="8">CDG synthase</shortName>
        <ecNumber evidence="8">4.3.99.3</ecNumber>
    </recommendedName>
    <alternativeName>
        <fullName evidence="8">Queuosine biosynthesis protein QueE</fullName>
    </alternativeName>
</protein>